<feature type="chain" id="PRO_5011997347" description="Prealbumin-like fold domain-containing protein" evidence="3">
    <location>
        <begin position="25"/>
        <end position="436"/>
    </location>
</feature>
<feature type="signal peptide" evidence="3">
    <location>
        <begin position="1"/>
        <end position="24"/>
    </location>
</feature>
<keyword evidence="3" id="KW-0732">Signal</keyword>
<gene>
    <name evidence="4" type="ORF">COM45_07545</name>
</gene>
<evidence type="ECO:0000313" key="4">
    <source>
        <dbReference type="EMBL" id="PCC82664.1"/>
    </source>
</evidence>
<feature type="transmembrane region" description="Helical" evidence="2">
    <location>
        <begin position="400"/>
        <end position="420"/>
    </location>
</feature>
<dbReference type="Gene3D" id="2.60.40.740">
    <property type="match status" value="1"/>
</dbReference>
<dbReference type="Gene3D" id="2.60.40.10">
    <property type="entry name" value="Immunoglobulins"/>
    <property type="match status" value="1"/>
</dbReference>
<accession>A0A2A4AJU5</accession>
<sequence>MRLAVGLFFACALLVAVSPAPAHSASTGSLSVHKSADPKGINSNVGAVFVVRQLLGLPLASPEELGQMVQDNPALLTSKPGMELGPEIVATTDETGTATFTGLSEGVYQVTERPQRTDNSYEDVASPFLVPVKNDVQAEISAKAQPVIVDKTVDARSVEVGAVLDYRIRTSLPPCDAQGKLHQFVVLDELDPRLAFRRLKSITVSNLNGSRTLEDGRDFRTILDGNSVEIVMEQSGLDILAKARLGNPETRVEIHLEAEVRSSATVGDVITNIARFSPDGYCLPNLSPSVSTLAYSDANGRQVTERVVLAAAEQCRGDQPATIQSTPAKVVVVGKNHPIDDDDDDSDGQTQTGSETHRHPDSPSSGVVDDAGNDSKGNGVGEQAKRIAGKIADNLASTGASVIGIVLAAITALVLGFILVRRRDEDDDDNEGDGRV</sequence>
<feature type="region of interest" description="Disordered" evidence="1">
    <location>
        <begin position="335"/>
        <end position="381"/>
    </location>
</feature>
<dbReference type="AlphaFoldDB" id="A0A2A4AJU5"/>
<dbReference type="InterPro" id="IPR013783">
    <property type="entry name" value="Ig-like_fold"/>
</dbReference>
<evidence type="ECO:0000256" key="1">
    <source>
        <dbReference type="SAM" id="MobiDB-lite"/>
    </source>
</evidence>
<dbReference type="Proteomes" id="UP000218690">
    <property type="component" value="Unassembled WGS sequence"/>
</dbReference>
<dbReference type="NCBIfam" id="TIGR04226">
    <property type="entry name" value="RrgB_K2N_iso_D2"/>
    <property type="match status" value="1"/>
</dbReference>
<protein>
    <recommendedName>
        <fullName evidence="6">Prealbumin-like fold domain-containing protein</fullName>
    </recommendedName>
</protein>
<evidence type="ECO:0008006" key="6">
    <source>
        <dbReference type="Google" id="ProtNLM"/>
    </source>
</evidence>
<comment type="caution">
    <text evidence="4">The sequence shown here is derived from an EMBL/GenBank/DDBJ whole genome shotgun (WGS) entry which is preliminary data.</text>
</comment>
<dbReference type="InterPro" id="IPR026466">
    <property type="entry name" value="Fim_isopep_form_D2_dom"/>
</dbReference>
<evidence type="ECO:0000313" key="5">
    <source>
        <dbReference type="Proteomes" id="UP000218690"/>
    </source>
</evidence>
<dbReference type="GO" id="GO:0005975">
    <property type="term" value="P:carbohydrate metabolic process"/>
    <property type="evidence" value="ECO:0007669"/>
    <property type="project" value="UniProtKB-ARBA"/>
</dbReference>
<keyword evidence="2" id="KW-1133">Transmembrane helix</keyword>
<dbReference type="EMBL" id="NWBP01000023">
    <property type="protein sequence ID" value="PCC82664.1"/>
    <property type="molecule type" value="Genomic_DNA"/>
</dbReference>
<evidence type="ECO:0000256" key="3">
    <source>
        <dbReference type="SAM" id="SignalP"/>
    </source>
</evidence>
<proteinExistence type="predicted"/>
<reference evidence="4 5" key="1">
    <citation type="submission" date="2017-09" db="EMBL/GenBank/DDBJ databases">
        <title>Draft Genome Sequence of Corynebacterium accolens AH4003.</title>
        <authorList>
            <person name="Chen Y."/>
            <person name="Oosthuysen W.F."/>
            <person name="Kelley S."/>
            <person name="Horswill A."/>
        </authorList>
    </citation>
    <scope>NUCLEOTIDE SEQUENCE [LARGE SCALE GENOMIC DNA]</scope>
    <source>
        <strain evidence="4 5">AH4003</strain>
    </source>
</reference>
<keyword evidence="2" id="KW-0812">Transmembrane</keyword>
<organism evidence="4 5">
    <name type="scientific">Corynebacterium accolens</name>
    <dbReference type="NCBI Taxonomy" id="38284"/>
    <lineage>
        <taxon>Bacteria</taxon>
        <taxon>Bacillati</taxon>
        <taxon>Actinomycetota</taxon>
        <taxon>Actinomycetes</taxon>
        <taxon>Mycobacteriales</taxon>
        <taxon>Corynebacteriaceae</taxon>
        <taxon>Corynebacterium</taxon>
    </lineage>
</organism>
<evidence type="ECO:0000256" key="2">
    <source>
        <dbReference type="SAM" id="Phobius"/>
    </source>
</evidence>
<name>A0A2A4AJU5_9CORY</name>
<keyword evidence="2" id="KW-0472">Membrane</keyword>